<evidence type="ECO:0000256" key="3">
    <source>
        <dbReference type="ARBA" id="ARBA00023242"/>
    </source>
</evidence>
<dbReference type="InterPro" id="IPR013882">
    <property type="entry name" value="Ctp1_C"/>
</dbReference>
<evidence type="ECO:0000313" key="7">
    <source>
        <dbReference type="Proteomes" id="UP000274822"/>
    </source>
</evidence>
<evidence type="ECO:0000256" key="2">
    <source>
        <dbReference type="ARBA" id="ARBA00022763"/>
    </source>
</evidence>
<gene>
    <name evidence="6" type="ORF">BC938DRAFT_470560</name>
</gene>
<evidence type="ECO:0000313" key="6">
    <source>
        <dbReference type="EMBL" id="RUS26587.1"/>
    </source>
</evidence>
<feature type="region of interest" description="Disordered" evidence="4">
    <location>
        <begin position="36"/>
        <end position="80"/>
    </location>
</feature>
<organism evidence="6 7">
    <name type="scientific">Jimgerdemannia flammicorona</name>
    <dbReference type="NCBI Taxonomy" id="994334"/>
    <lineage>
        <taxon>Eukaryota</taxon>
        <taxon>Fungi</taxon>
        <taxon>Fungi incertae sedis</taxon>
        <taxon>Mucoromycota</taxon>
        <taxon>Mucoromycotina</taxon>
        <taxon>Endogonomycetes</taxon>
        <taxon>Endogonales</taxon>
        <taxon>Endogonaceae</taxon>
        <taxon>Jimgerdemannia</taxon>
    </lineage>
</organism>
<evidence type="ECO:0000259" key="5">
    <source>
        <dbReference type="Pfam" id="PF08573"/>
    </source>
</evidence>
<feature type="domain" description="DNA endonuclease activator Ctp1 C-terminal" evidence="5">
    <location>
        <begin position="40"/>
        <end position="74"/>
    </location>
</feature>
<comment type="caution">
    <text evidence="6">The sequence shown here is derived from an EMBL/GenBank/DDBJ whole genome shotgun (WGS) entry which is preliminary data.</text>
</comment>
<dbReference type="EMBL" id="RBNJ01010114">
    <property type="protein sequence ID" value="RUS26587.1"/>
    <property type="molecule type" value="Genomic_DNA"/>
</dbReference>
<reference evidence="6 7" key="1">
    <citation type="journal article" date="2018" name="New Phytol.">
        <title>Phylogenomics of Endogonaceae and evolution of mycorrhizas within Mucoromycota.</title>
        <authorList>
            <person name="Chang Y."/>
            <person name="Desiro A."/>
            <person name="Na H."/>
            <person name="Sandor L."/>
            <person name="Lipzen A."/>
            <person name="Clum A."/>
            <person name="Barry K."/>
            <person name="Grigoriev I.V."/>
            <person name="Martin F.M."/>
            <person name="Stajich J.E."/>
            <person name="Smith M.E."/>
            <person name="Bonito G."/>
            <person name="Spatafora J.W."/>
        </authorList>
    </citation>
    <scope>NUCLEOTIDE SEQUENCE [LARGE SCALE GENOMIC DNA]</scope>
    <source>
        <strain evidence="6 7">AD002</strain>
    </source>
</reference>
<keyword evidence="3" id="KW-0539">Nucleus</keyword>
<protein>
    <recommendedName>
        <fullName evidence="5">DNA endonuclease activator Ctp1 C-terminal domain-containing protein</fullName>
    </recommendedName>
</protein>
<dbReference type="AlphaFoldDB" id="A0A433Q9X5"/>
<keyword evidence="7" id="KW-1185">Reference proteome</keyword>
<proteinExistence type="predicted"/>
<keyword evidence="2" id="KW-0227">DNA damage</keyword>
<comment type="subcellular location">
    <subcellularLocation>
        <location evidence="1">Nucleus</location>
    </subcellularLocation>
</comment>
<dbReference type="Proteomes" id="UP000274822">
    <property type="component" value="Unassembled WGS sequence"/>
</dbReference>
<dbReference type="Pfam" id="PF08573">
    <property type="entry name" value="SAE2"/>
    <property type="match status" value="1"/>
</dbReference>
<sequence length="80" mass="9270">MALTARLVKECIYVVRFYNVTGGLPVDIHGPQFRYSSHTNTDSHRHQLDLVSRHQKRHTPPPDPSGFWNVDFPTEDEIIQ</sequence>
<dbReference type="GO" id="GO:0005634">
    <property type="term" value="C:nucleus"/>
    <property type="evidence" value="ECO:0007669"/>
    <property type="project" value="UniProtKB-SubCell"/>
</dbReference>
<name>A0A433Q9X5_9FUNG</name>
<evidence type="ECO:0000256" key="1">
    <source>
        <dbReference type="ARBA" id="ARBA00004123"/>
    </source>
</evidence>
<feature type="compositionally biased region" description="Basic and acidic residues" evidence="4">
    <location>
        <begin position="41"/>
        <end position="52"/>
    </location>
</feature>
<dbReference type="GO" id="GO:0006281">
    <property type="term" value="P:DNA repair"/>
    <property type="evidence" value="ECO:0007669"/>
    <property type="project" value="InterPro"/>
</dbReference>
<evidence type="ECO:0000256" key="4">
    <source>
        <dbReference type="SAM" id="MobiDB-lite"/>
    </source>
</evidence>
<accession>A0A433Q9X5</accession>